<dbReference type="SUPFAM" id="SSF141072">
    <property type="entry name" value="CalX-like"/>
    <property type="match status" value="3"/>
</dbReference>
<name>A0A518H638_9BACT</name>
<keyword evidence="2" id="KW-0677">Repeat</keyword>
<keyword evidence="1" id="KW-0732">Signal</keyword>
<dbReference type="Gene3D" id="2.60.40.2030">
    <property type="match status" value="1"/>
</dbReference>
<reference evidence="6 7" key="1">
    <citation type="submission" date="2019-02" db="EMBL/GenBank/DDBJ databases">
        <title>Deep-cultivation of Planctomycetes and their phenomic and genomic characterization uncovers novel biology.</title>
        <authorList>
            <person name="Wiegand S."/>
            <person name="Jogler M."/>
            <person name="Boedeker C."/>
            <person name="Pinto D."/>
            <person name="Vollmers J."/>
            <person name="Rivas-Marin E."/>
            <person name="Kohn T."/>
            <person name="Peeters S.H."/>
            <person name="Heuer A."/>
            <person name="Rast P."/>
            <person name="Oberbeckmann S."/>
            <person name="Bunk B."/>
            <person name="Jeske O."/>
            <person name="Meyerdierks A."/>
            <person name="Storesund J.E."/>
            <person name="Kallscheuer N."/>
            <person name="Luecker S."/>
            <person name="Lage O.M."/>
            <person name="Pohl T."/>
            <person name="Merkel B.J."/>
            <person name="Hornburger P."/>
            <person name="Mueller R.-W."/>
            <person name="Bruemmer F."/>
            <person name="Labrenz M."/>
            <person name="Spormann A.M."/>
            <person name="Op den Camp H."/>
            <person name="Overmann J."/>
            <person name="Amann R."/>
            <person name="Jetten M.S.M."/>
            <person name="Mascher T."/>
            <person name="Medema M.H."/>
            <person name="Devos D.P."/>
            <person name="Kaster A.-K."/>
            <person name="Ovreas L."/>
            <person name="Rohde M."/>
            <person name="Galperin M.Y."/>
            <person name="Jogler C."/>
        </authorList>
    </citation>
    <scope>NUCLEOTIDE SEQUENCE [LARGE SCALE GENOMIC DNA]</scope>
    <source>
        <strain evidence="6 7">ElP</strain>
    </source>
</reference>
<dbReference type="Pfam" id="PF03160">
    <property type="entry name" value="Calx-beta"/>
    <property type="match status" value="3"/>
</dbReference>
<protein>
    <submittedName>
        <fullName evidence="6">Calx-beta domain protein</fullName>
    </submittedName>
</protein>
<keyword evidence="4" id="KW-0472">Membrane</keyword>
<evidence type="ECO:0000256" key="4">
    <source>
        <dbReference type="SAM" id="Phobius"/>
    </source>
</evidence>
<dbReference type="GO" id="GO:0016020">
    <property type="term" value="C:membrane"/>
    <property type="evidence" value="ECO:0007669"/>
    <property type="project" value="InterPro"/>
</dbReference>
<evidence type="ECO:0000256" key="2">
    <source>
        <dbReference type="ARBA" id="ARBA00022737"/>
    </source>
</evidence>
<dbReference type="GO" id="GO:0007154">
    <property type="term" value="P:cell communication"/>
    <property type="evidence" value="ECO:0007669"/>
    <property type="project" value="InterPro"/>
</dbReference>
<organism evidence="6 7">
    <name type="scientific">Tautonia plasticadhaerens</name>
    <dbReference type="NCBI Taxonomy" id="2527974"/>
    <lineage>
        <taxon>Bacteria</taxon>
        <taxon>Pseudomonadati</taxon>
        <taxon>Planctomycetota</taxon>
        <taxon>Planctomycetia</taxon>
        <taxon>Isosphaerales</taxon>
        <taxon>Isosphaeraceae</taxon>
        <taxon>Tautonia</taxon>
    </lineage>
</organism>
<evidence type="ECO:0000313" key="7">
    <source>
        <dbReference type="Proteomes" id="UP000317835"/>
    </source>
</evidence>
<feature type="domain" description="Calx-beta" evidence="5">
    <location>
        <begin position="282"/>
        <end position="367"/>
    </location>
</feature>
<dbReference type="EMBL" id="CP036426">
    <property type="protein sequence ID" value="QDV36301.1"/>
    <property type="molecule type" value="Genomic_DNA"/>
</dbReference>
<evidence type="ECO:0000259" key="5">
    <source>
        <dbReference type="Pfam" id="PF03160"/>
    </source>
</evidence>
<dbReference type="RefSeq" id="WP_197446226.1">
    <property type="nucleotide sequence ID" value="NZ_CP036426.1"/>
</dbReference>
<dbReference type="InterPro" id="IPR003644">
    <property type="entry name" value="Calx_beta"/>
</dbReference>
<feature type="transmembrane region" description="Helical" evidence="4">
    <location>
        <begin position="20"/>
        <end position="37"/>
    </location>
</feature>
<keyword evidence="4" id="KW-0812">Transmembrane</keyword>
<proteinExistence type="predicted"/>
<evidence type="ECO:0000256" key="1">
    <source>
        <dbReference type="ARBA" id="ARBA00022729"/>
    </source>
</evidence>
<accession>A0A518H638</accession>
<keyword evidence="4" id="KW-1133">Transmembrane helix</keyword>
<feature type="domain" description="Calx-beta" evidence="5">
    <location>
        <begin position="172"/>
        <end position="251"/>
    </location>
</feature>
<keyword evidence="7" id="KW-1185">Reference proteome</keyword>
<feature type="domain" description="Calx-beta" evidence="5">
    <location>
        <begin position="64"/>
        <end position="138"/>
    </location>
</feature>
<sequence>MDKRRSARFPGSRSGNLLAWIVWVGYIHLLAGAALVIHTRDGTAGVPALVGFDPGAPTRAGGPGVLHLPILIDRPSPGATVSVAAEEVDGAAVAGRDYRLQADRLSLPADGGPAVVAVEVLDDPTRREDRLLRLTLRAEGGVAVDPARSSWTVLLPRRERAGDSPPEVVEVVEVSFEATTLEAVEGVGASEAGLLLSPPAASPVVVSYRVGDGPEEFFPVAAGVRRATLPIVVPDDLIYRGDRTIEVSLADGPGSRAGQPSRLSLKVRDDESMPTLRASASRDTVAEGSGEPLLLRLWLEGPATGSEVSVRCIVAPSSSGPGVPVSPPPERIVLRPGESEKRIEIPIRDDREKGPDCSFELVLSDAEGASFEPDRQRLEFRITDDDGLPGHVLLVVVHTRDLDAFGEQIRSELAKLFLVPDFRGVFLGGDPVLVRKGAGPASWSPAQPAPTNEGRPFAEGDPLEQAFNAAFDVARELESEAIDDRFVVFVLWPNQEPLDRFRLDTSGLNRPEGHPVRVFALGTSPQGSEESLDRAFRPGEVRYINPRALESLQIDLERVIRPFLDENGRGRQSGP</sequence>
<dbReference type="AlphaFoldDB" id="A0A518H638"/>
<keyword evidence="3" id="KW-0106">Calcium</keyword>
<gene>
    <name evidence="6" type="ORF">ElP_42210</name>
</gene>
<evidence type="ECO:0000256" key="3">
    <source>
        <dbReference type="ARBA" id="ARBA00022837"/>
    </source>
</evidence>
<dbReference type="Proteomes" id="UP000317835">
    <property type="component" value="Chromosome"/>
</dbReference>
<evidence type="ECO:0000313" key="6">
    <source>
        <dbReference type="EMBL" id="QDV36301.1"/>
    </source>
</evidence>
<dbReference type="InterPro" id="IPR038081">
    <property type="entry name" value="CalX-like_sf"/>
</dbReference>
<dbReference type="KEGG" id="tpla:ElP_42210"/>